<evidence type="ECO:0000256" key="3">
    <source>
        <dbReference type="ARBA" id="ARBA00022833"/>
    </source>
</evidence>
<evidence type="ECO:0000256" key="1">
    <source>
        <dbReference type="ARBA" id="ARBA00022723"/>
    </source>
</evidence>
<dbReference type="PROSITE" id="PS50103">
    <property type="entry name" value="ZF_C3H1"/>
    <property type="match status" value="1"/>
</dbReference>
<dbReference type="GO" id="GO:0003723">
    <property type="term" value="F:RNA binding"/>
    <property type="evidence" value="ECO:0007669"/>
    <property type="project" value="UniProtKB-UniRule"/>
</dbReference>
<evidence type="ECO:0000313" key="11">
    <source>
        <dbReference type="EMBL" id="KIY69632.1"/>
    </source>
</evidence>
<feature type="compositionally biased region" description="Basic and acidic residues" evidence="8">
    <location>
        <begin position="510"/>
        <end position="534"/>
    </location>
</feature>
<feature type="domain" description="RRM" evidence="9">
    <location>
        <begin position="340"/>
        <end position="412"/>
    </location>
</feature>
<dbReference type="Gene3D" id="3.30.70.330">
    <property type="match status" value="1"/>
</dbReference>
<keyword evidence="2 7" id="KW-0863">Zinc-finger</keyword>
<evidence type="ECO:0000256" key="6">
    <source>
        <dbReference type="PROSITE-ProRule" id="PRU00176"/>
    </source>
</evidence>
<reference evidence="11 12" key="1">
    <citation type="journal article" date="2015" name="Fungal Genet. Biol.">
        <title>Evolution of novel wood decay mechanisms in Agaricales revealed by the genome sequences of Fistulina hepatica and Cylindrobasidium torrendii.</title>
        <authorList>
            <person name="Floudas D."/>
            <person name="Held B.W."/>
            <person name="Riley R."/>
            <person name="Nagy L.G."/>
            <person name="Koehler G."/>
            <person name="Ransdell A.S."/>
            <person name="Younus H."/>
            <person name="Chow J."/>
            <person name="Chiniquy J."/>
            <person name="Lipzen A."/>
            <person name="Tritt A."/>
            <person name="Sun H."/>
            <person name="Haridas S."/>
            <person name="LaButti K."/>
            <person name="Ohm R.A."/>
            <person name="Kues U."/>
            <person name="Blanchette R.A."/>
            <person name="Grigoriev I.V."/>
            <person name="Minto R.E."/>
            <person name="Hibbett D.S."/>
        </authorList>
    </citation>
    <scope>NUCLEOTIDE SEQUENCE [LARGE SCALE GENOMIC DNA]</scope>
    <source>
        <strain evidence="11 12">FP15055 ss-10</strain>
    </source>
</reference>
<dbReference type="InterPro" id="IPR035979">
    <property type="entry name" value="RBD_domain_sf"/>
</dbReference>
<dbReference type="CDD" id="cd12257">
    <property type="entry name" value="RRM1_RBM26_like"/>
    <property type="match status" value="1"/>
</dbReference>
<evidence type="ECO:0000259" key="10">
    <source>
        <dbReference type="PROSITE" id="PS50103"/>
    </source>
</evidence>
<dbReference type="EMBL" id="KN880480">
    <property type="protein sequence ID" value="KIY69632.1"/>
    <property type="molecule type" value="Genomic_DNA"/>
</dbReference>
<dbReference type="SUPFAM" id="SSF54928">
    <property type="entry name" value="RNA-binding domain, RBD"/>
    <property type="match status" value="1"/>
</dbReference>
<dbReference type="PANTHER" id="PTHR14398">
    <property type="entry name" value="RNA RECOGNITION RRM/RNP DOMAIN"/>
    <property type="match status" value="1"/>
</dbReference>
<dbReference type="STRING" id="1314674.A0A0D7BGL8"/>
<comment type="function">
    <text evidence="5">May be involved in the turnover of nuclear polyadenylated (pA+) RNA.</text>
</comment>
<feature type="compositionally biased region" description="Acidic residues" evidence="8">
    <location>
        <begin position="730"/>
        <end position="739"/>
    </location>
</feature>
<proteinExistence type="predicted"/>
<evidence type="ECO:0000256" key="8">
    <source>
        <dbReference type="SAM" id="MobiDB-lite"/>
    </source>
</evidence>
<evidence type="ECO:0000259" key="9">
    <source>
        <dbReference type="PROSITE" id="PS50102"/>
    </source>
</evidence>
<evidence type="ECO:0000256" key="2">
    <source>
        <dbReference type="ARBA" id="ARBA00022771"/>
    </source>
</evidence>
<evidence type="ECO:0000256" key="4">
    <source>
        <dbReference type="ARBA" id="ARBA00022884"/>
    </source>
</evidence>
<dbReference type="PROSITE" id="PS50102">
    <property type="entry name" value="RRM"/>
    <property type="match status" value="1"/>
</dbReference>
<dbReference type="SUPFAM" id="SSF90229">
    <property type="entry name" value="CCCH zinc finger"/>
    <property type="match status" value="1"/>
</dbReference>
<evidence type="ECO:0000256" key="5">
    <source>
        <dbReference type="ARBA" id="ARBA00043866"/>
    </source>
</evidence>
<dbReference type="Gene3D" id="1.20.1390.10">
    <property type="entry name" value="PWI domain"/>
    <property type="match status" value="1"/>
</dbReference>
<dbReference type="Proteomes" id="UP000054007">
    <property type="component" value="Unassembled WGS sequence"/>
</dbReference>
<dbReference type="PANTHER" id="PTHR14398:SF0">
    <property type="entry name" value="ZINC FINGER PROTEIN SWM"/>
    <property type="match status" value="1"/>
</dbReference>
<dbReference type="SMART" id="SM00356">
    <property type="entry name" value="ZnF_C3H1"/>
    <property type="match status" value="1"/>
</dbReference>
<protein>
    <recommendedName>
        <fullName evidence="13">C3H1-type domain-containing protein</fullName>
    </recommendedName>
</protein>
<dbReference type="InterPro" id="IPR000571">
    <property type="entry name" value="Znf_CCCH"/>
</dbReference>
<feature type="region of interest" description="Disordered" evidence="8">
    <location>
        <begin position="562"/>
        <end position="584"/>
    </location>
</feature>
<organism evidence="11 12">
    <name type="scientific">Cylindrobasidium torrendii FP15055 ss-10</name>
    <dbReference type="NCBI Taxonomy" id="1314674"/>
    <lineage>
        <taxon>Eukaryota</taxon>
        <taxon>Fungi</taxon>
        <taxon>Dikarya</taxon>
        <taxon>Basidiomycota</taxon>
        <taxon>Agaricomycotina</taxon>
        <taxon>Agaricomycetes</taxon>
        <taxon>Agaricomycetidae</taxon>
        <taxon>Agaricales</taxon>
        <taxon>Marasmiineae</taxon>
        <taxon>Physalacriaceae</taxon>
        <taxon>Cylindrobasidium</taxon>
    </lineage>
</organism>
<accession>A0A0D7BGL8</accession>
<dbReference type="InterPro" id="IPR012677">
    <property type="entry name" value="Nucleotide-bd_a/b_plait_sf"/>
</dbReference>
<keyword evidence="3 7" id="KW-0862">Zinc</keyword>
<feature type="region of interest" description="Disordered" evidence="8">
    <location>
        <begin position="435"/>
        <end position="465"/>
    </location>
</feature>
<feature type="region of interest" description="Disordered" evidence="8">
    <location>
        <begin position="504"/>
        <end position="548"/>
    </location>
</feature>
<dbReference type="InterPro" id="IPR036855">
    <property type="entry name" value="Znf_CCCH_sf"/>
</dbReference>
<feature type="domain" description="C3H1-type" evidence="10">
    <location>
        <begin position="167"/>
        <end position="195"/>
    </location>
</feature>
<feature type="zinc finger region" description="C3H1-type" evidence="7">
    <location>
        <begin position="167"/>
        <end position="195"/>
    </location>
</feature>
<name>A0A0D7BGL8_9AGAR</name>
<feature type="region of interest" description="Disordered" evidence="8">
    <location>
        <begin position="306"/>
        <end position="332"/>
    </location>
</feature>
<dbReference type="InterPro" id="IPR002483">
    <property type="entry name" value="PWI_dom"/>
</dbReference>
<keyword evidence="4 6" id="KW-0694">RNA-binding</keyword>
<dbReference type="Pfam" id="PF00642">
    <property type="entry name" value="zf-CCCH"/>
    <property type="match status" value="1"/>
</dbReference>
<evidence type="ECO:0000313" key="12">
    <source>
        <dbReference type="Proteomes" id="UP000054007"/>
    </source>
</evidence>
<dbReference type="GO" id="GO:0005634">
    <property type="term" value="C:nucleus"/>
    <property type="evidence" value="ECO:0007669"/>
    <property type="project" value="TreeGrafter"/>
</dbReference>
<gene>
    <name evidence="11" type="ORF">CYLTODRAFT_436017</name>
</gene>
<evidence type="ECO:0000256" key="7">
    <source>
        <dbReference type="PROSITE-ProRule" id="PRU00723"/>
    </source>
</evidence>
<dbReference type="InterPro" id="IPR000504">
    <property type="entry name" value="RRM_dom"/>
</dbReference>
<evidence type="ECO:0008006" key="13">
    <source>
        <dbReference type="Google" id="ProtNLM"/>
    </source>
</evidence>
<sequence>MLFDPANSQHLKPWLVKTLEPICDAEPSALGEYILALLKHNVSEQEMRKELTSQLDEFLEKECAPFLDSLFKALRSQSYLPYSTETPSASTTGDGIPIPIEAYLPPSIPTSPRRKRGLEDDGGHRPSKGPRLSEDGNFARFPGGGDATNGYGGMGYSDGRQGYQPPPARRGICRDYHNFGYCSRGATCKYNHGDDAMVPGQMFPMNGVNMGQYMPPYVGQGAPGGSGGAYDPRDSSMDLRGQANGRGMRPAMMPRDHRLQASGELPVIQDLTPSVPVAHVQPHPHARPQPAAVSEDIDMAPPRPGYQHIPNHRGGRPAGRGRGTFGDMPGIARPERRRDKTLVVEKIPPEKLTLEHVNNWFKRFGTVTNVAIDKHQAKALVSFGEHEAAQAAWKSEDAVFGNRFVKVFWHRPMEGHGQKGAQMLAASAAVIGVNTSTPTSAQSTPPPSTTARKPAPAVGGLAAKQKQLEDSIAEQKELMGKLSTATPEEKKSIMIRLKELMSAPPVPAVDGERKNKEGDAERKKREALDKELDMHSSMNTDGDGESAEDLKAKLERLKAEAASLGISPEGEGAPQSGGWRGAYRGRSRGRGFFRGAARGGLPQRSMKLDNRPKQLIVKSISGDGLVPLREWFEPGGLVDSVTETDDGDAVVSFKTRAAAEQALAKGTDIPGIGSVKISWHASTQSTGGSEPSTKSPSSTSRGKPDVDDDMEPSSPPRPVEDEPVSSGWGEDNDDGMGMA</sequence>
<feature type="region of interest" description="Disordered" evidence="8">
    <location>
        <begin position="82"/>
        <end position="144"/>
    </location>
</feature>
<feature type="compositionally biased region" description="Polar residues" evidence="8">
    <location>
        <begin position="82"/>
        <end position="93"/>
    </location>
</feature>
<keyword evidence="1 7" id="KW-0479">Metal-binding</keyword>
<dbReference type="SMART" id="SM00360">
    <property type="entry name" value="RRM"/>
    <property type="match status" value="1"/>
</dbReference>
<feature type="region of interest" description="Disordered" evidence="8">
    <location>
        <begin position="678"/>
        <end position="739"/>
    </location>
</feature>
<feature type="compositionally biased region" description="Low complexity" evidence="8">
    <location>
        <begin position="685"/>
        <end position="701"/>
    </location>
</feature>
<dbReference type="GO" id="GO:0008270">
    <property type="term" value="F:zinc ion binding"/>
    <property type="evidence" value="ECO:0007669"/>
    <property type="project" value="UniProtKB-KW"/>
</dbReference>
<dbReference type="Pfam" id="PF01480">
    <property type="entry name" value="PWI"/>
    <property type="match status" value="1"/>
</dbReference>
<keyword evidence="12" id="KW-1185">Reference proteome</keyword>
<dbReference type="AlphaFoldDB" id="A0A0D7BGL8"/>
<dbReference type="InterPro" id="IPR045137">
    <property type="entry name" value="RBM26/27"/>
</dbReference>
<dbReference type="OrthoDB" id="443401at2759"/>